<evidence type="ECO:0000256" key="1">
    <source>
        <dbReference type="SAM" id="Phobius"/>
    </source>
</evidence>
<feature type="transmembrane region" description="Helical" evidence="1">
    <location>
        <begin position="12"/>
        <end position="32"/>
    </location>
</feature>
<dbReference type="SUPFAM" id="SSF53474">
    <property type="entry name" value="alpha/beta-Hydrolases"/>
    <property type="match status" value="1"/>
</dbReference>
<proteinExistence type="predicted"/>
<gene>
    <name evidence="3" type="ORF">JOE57_001058</name>
</gene>
<dbReference type="EMBL" id="JAFBCF010000001">
    <property type="protein sequence ID" value="MBM7798137.1"/>
    <property type="molecule type" value="Genomic_DNA"/>
</dbReference>
<sequence length="345" mass="36780">MGAPGTVSRNVLAAIWLLVGLALILTPVWLAWSSWSTLLRGHPSLPAVALGSLIVGVVAVVWAIASLVLGRRYDAESRTRAGRRLTAGQLRRRAAWRITLAVPALLLSVLLIAALIWARPFPAGNASVVAMQTSTTVKIADRLTWYEMVPQRRDRFNHVMKPTGGLIFVPGARVDPQAYAPLLRPLAEGGYLVVVLKEPFGLAIPTSGHAEGVLKLHPEVPYWAIGGHSLGGVAAAAFADSHPVQISGLVLYASYPAQPLTRTELKVLSISGSRDRLTTPADIEASRARLPANSQFLVIDGAVHSFFGDYGSMSGDGTPTVDRAKAQATITRATGTFLASLKPKR</sequence>
<protein>
    <submittedName>
        <fullName evidence="3">Pimeloyl-ACP methyl ester carboxylesterase</fullName>
    </submittedName>
</protein>
<organism evidence="3 4">
    <name type="scientific">Microlunatus panaciterrae</name>
    <dbReference type="NCBI Taxonomy" id="400768"/>
    <lineage>
        <taxon>Bacteria</taxon>
        <taxon>Bacillati</taxon>
        <taxon>Actinomycetota</taxon>
        <taxon>Actinomycetes</taxon>
        <taxon>Propionibacteriales</taxon>
        <taxon>Propionibacteriaceae</taxon>
        <taxon>Microlunatus</taxon>
    </lineage>
</organism>
<keyword evidence="1" id="KW-0812">Transmembrane</keyword>
<accession>A0ABS2RGP1</accession>
<feature type="transmembrane region" description="Helical" evidence="1">
    <location>
        <begin position="44"/>
        <end position="73"/>
    </location>
</feature>
<feature type="transmembrane region" description="Helical" evidence="1">
    <location>
        <begin position="94"/>
        <end position="118"/>
    </location>
</feature>
<reference evidence="3 4" key="1">
    <citation type="submission" date="2021-01" db="EMBL/GenBank/DDBJ databases">
        <title>Sequencing the genomes of 1000 actinobacteria strains.</title>
        <authorList>
            <person name="Klenk H.-P."/>
        </authorList>
    </citation>
    <scope>NUCLEOTIDE SEQUENCE [LARGE SCALE GENOMIC DNA]</scope>
    <source>
        <strain evidence="3 4">DSM 18662</strain>
    </source>
</reference>
<name>A0ABS2RGP1_9ACTN</name>
<dbReference type="InterPro" id="IPR029058">
    <property type="entry name" value="AB_hydrolase_fold"/>
</dbReference>
<keyword evidence="1" id="KW-0472">Membrane</keyword>
<keyword evidence="4" id="KW-1185">Reference proteome</keyword>
<evidence type="ECO:0000259" key="2">
    <source>
        <dbReference type="Pfam" id="PF12695"/>
    </source>
</evidence>
<comment type="caution">
    <text evidence="3">The sequence shown here is derived from an EMBL/GenBank/DDBJ whole genome shotgun (WGS) entry which is preliminary data.</text>
</comment>
<feature type="domain" description="Alpha/beta hydrolase fold-5" evidence="2">
    <location>
        <begin position="165"/>
        <end position="325"/>
    </location>
</feature>
<keyword evidence="1" id="KW-1133">Transmembrane helix</keyword>
<evidence type="ECO:0000313" key="4">
    <source>
        <dbReference type="Proteomes" id="UP000704762"/>
    </source>
</evidence>
<dbReference type="InterPro" id="IPR029059">
    <property type="entry name" value="AB_hydrolase_5"/>
</dbReference>
<dbReference type="Proteomes" id="UP000704762">
    <property type="component" value="Unassembled WGS sequence"/>
</dbReference>
<evidence type="ECO:0000313" key="3">
    <source>
        <dbReference type="EMBL" id="MBM7798137.1"/>
    </source>
</evidence>
<dbReference type="Pfam" id="PF12695">
    <property type="entry name" value="Abhydrolase_5"/>
    <property type="match status" value="1"/>
</dbReference>
<dbReference type="RefSeq" id="WP_204916727.1">
    <property type="nucleotide sequence ID" value="NZ_BAAAQP010000011.1"/>
</dbReference>
<dbReference type="Gene3D" id="3.40.50.1820">
    <property type="entry name" value="alpha/beta hydrolase"/>
    <property type="match status" value="1"/>
</dbReference>